<gene>
    <name evidence="1" type="ORF">K1W68_09850</name>
</gene>
<dbReference type="Proteomes" id="UP001202887">
    <property type="component" value="Unassembled WGS sequence"/>
</dbReference>
<dbReference type="RefSeq" id="WP_247067161.1">
    <property type="nucleotide sequence ID" value="NZ_JAIBCX010000023.1"/>
</dbReference>
<protein>
    <submittedName>
        <fullName evidence="1">Uncharacterized protein</fullName>
    </submittedName>
</protein>
<sequence length="94" mass="10043">MKSLVCTSFGAIPSMIIEERPKYLPRSGYTLIKMHAATVNQLSGQIRRGLFNKAKASFVLSTDGAGTTCRPALPVAPTARTFSLVAVMSSLVIV</sequence>
<organism evidence="1 2">
    <name type="scientific">Novacetimonas hansenii</name>
    <name type="common">Komagataeibacter hansenii</name>
    <dbReference type="NCBI Taxonomy" id="436"/>
    <lineage>
        <taxon>Bacteria</taxon>
        <taxon>Pseudomonadati</taxon>
        <taxon>Pseudomonadota</taxon>
        <taxon>Alphaproteobacteria</taxon>
        <taxon>Acetobacterales</taxon>
        <taxon>Acetobacteraceae</taxon>
        <taxon>Novacetimonas</taxon>
    </lineage>
</organism>
<dbReference type="AlphaFoldDB" id="A0AAW5ER36"/>
<reference evidence="1" key="1">
    <citation type="journal article" date="2021" name="Polymers (Basel)">
        <title>Highly Stretchable Bacterial Cellulose Produced by Komagataeibacter hansenii SI1.</title>
        <authorList>
            <person name="Cielecka I."/>
            <person name="Ryngajllo M."/>
            <person name="Maniukiewicz W."/>
            <person name="Bielecki S."/>
        </authorList>
    </citation>
    <scope>NUCLEOTIDE SEQUENCE</scope>
    <source>
        <strain evidence="1">SI1</strain>
    </source>
</reference>
<name>A0AAW5ER36_NOVHA</name>
<proteinExistence type="predicted"/>
<evidence type="ECO:0000313" key="1">
    <source>
        <dbReference type="EMBL" id="MCJ8354286.1"/>
    </source>
</evidence>
<dbReference type="SUPFAM" id="SSF50129">
    <property type="entry name" value="GroES-like"/>
    <property type="match status" value="1"/>
</dbReference>
<evidence type="ECO:0000313" key="2">
    <source>
        <dbReference type="Proteomes" id="UP001202887"/>
    </source>
</evidence>
<dbReference type="EMBL" id="JAIBCX010000023">
    <property type="protein sequence ID" value="MCJ8354286.1"/>
    <property type="molecule type" value="Genomic_DNA"/>
</dbReference>
<accession>A0AAW5ER36</accession>
<reference evidence="1" key="2">
    <citation type="submission" date="2022-03" db="EMBL/GenBank/DDBJ databases">
        <authorList>
            <person name="Ryngajllo M."/>
            <person name="Jacek P."/>
            <person name="Kubiak K."/>
        </authorList>
    </citation>
    <scope>NUCLEOTIDE SEQUENCE</scope>
    <source>
        <strain evidence="1">SI1</strain>
    </source>
</reference>
<dbReference type="Gene3D" id="3.90.180.10">
    <property type="entry name" value="Medium-chain alcohol dehydrogenases, catalytic domain"/>
    <property type="match status" value="1"/>
</dbReference>
<dbReference type="InterPro" id="IPR011032">
    <property type="entry name" value="GroES-like_sf"/>
</dbReference>
<comment type="caution">
    <text evidence="1">The sequence shown here is derived from an EMBL/GenBank/DDBJ whole genome shotgun (WGS) entry which is preliminary data.</text>
</comment>